<sequence>MYRLKKKRLWEKKGTQKNKNTSPEARAKAKQAAYAAKWKALEAAEAEKAEKDTDTEEDSRDFGGFPSDISLGHNLGCTPERKKRRD</sequence>
<dbReference type="AlphaFoldDB" id="I5C798"/>
<dbReference type="STRING" id="1189621.A3SI_05949"/>
<proteinExistence type="predicted"/>
<feature type="region of interest" description="Disordered" evidence="1">
    <location>
        <begin position="1"/>
        <end position="30"/>
    </location>
</feature>
<keyword evidence="3" id="KW-1185">Reference proteome</keyword>
<reference evidence="2 3" key="1">
    <citation type="submission" date="2012-05" db="EMBL/GenBank/DDBJ databases">
        <title>Genome sequence of Nitritalea halalkaliphila LW7.</title>
        <authorList>
            <person name="Jangir P.K."/>
            <person name="Singh A."/>
            <person name="Shivaji S."/>
            <person name="Sharma R."/>
        </authorList>
    </citation>
    <scope>NUCLEOTIDE SEQUENCE [LARGE SCALE GENOMIC DNA]</scope>
    <source>
        <strain evidence="2 3">LW7</strain>
    </source>
</reference>
<feature type="region of interest" description="Disordered" evidence="1">
    <location>
        <begin position="43"/>
        <end position="86"/>
    </location>
</feature>
<protein>
    <submittedName>
        <fullName evidence="2">Uncharacterized protein</fullName>
    </submittedName>
</protein>
<comment type="caution">
    <text evidence="2">The sequence shown here is derived from an EMBL/GenBank/DDBJ whole genome shotgun (WGS) entry which is preliminary data.</text>
</comment>
<gene>
    <name evidence="2" type="ORF">A3SI_05949</name>
</gene>
<evidence type="ECO:0000313" key="3">
    <source>
        <dbReference type="Proteomes" id="UP000005551"/>
    </source>
</evidence>
<feature type="compositionally biased region" description="Basic and acidic residues" evidence="1">
    <location>
        <begin position="43"/>
        <end position="52"/>
    </location>
</feature>
<evidence type="ECO:0000313" key="2">
    <source>
        <dbReference type="EMBL" id="EIM77700.1"/>
    </source>
</evidence>
<dbReference type="Proteomes" id="UP000005551">
    <property type="component" value="Unassembled WGS sequence"/>
</dbReference>
<name>I5C798_9BACT</name>
<organism evidence="2 3">
    <name type="scientific">Nitritalea halalkaliphila LW7</name>
    <dbReference type="NCBI Taxonomy" id="1189621"/>
    <lineage>
        <taxon>Bacteria</taxon>
        <taxon>Pseudomonadati</taxon>
        <taxon>Bacteroidota</taxon>
        <taxon>Cytophagia</taxon>
        <taxon>Cytophagales</taxon>
        <taxon>Cyclobacteriaceae</taxon>
        <taxon>Nitritalea</taxon>
    </lineage>
</organism>
<evidence type="ECO:0000256" key="1">
    <source>
        <dbReference type="SAM" id="MobiDB-lite"/>
    </source>
</evidence>
<dbReference type="RefSeq" id="WP_009053985.1">
    <property type="nucleotide sequence ID" value="NZ_AJYA01000013.1"/>
</dbReference>
<feature type="compositionally biased region" description="Basic residues" evidence="1">
    <location>
        <begin position="1"/>
        <end position="10"/>
    </location>
</feature>
<accession>I5C798</accession>
<dbReference type="EMBL" id="AJYA01000013">
    <property type="protein sequence ID" value="EIM77700.1"/>
    <property type="molecule type" value="Genomic_DNA"/>
</dbReference>